<evidence type="ECO:0000313" key="4">
    <source>
        <dbReference type="Proteomes" id="UP000050909"/>
    </source>
</evidence>
<dbReference type="Gene3D" id="3.40.630.30">
    <property type="match status" value="1"/>
</dbReference>
<dbReference type="SUPFAM" id="SSF55729">
    <property type="entry name" value="Acyl-CoA N-acyltransferases (Nat)"/>
    <property type="match status" value="1"/>
</dbReference>
<feature type="domain" description="N-acetyltransferase" evidence="2">
    <location>
        <begin position="5"/>
        <end position="94"/>
    </location>
</feature>
<dbReference type="AlphaFoldDB" id="A0A0R1GU35"/>
<dbReference type="InterPro" id="IPR031165">
    <property type="entry name" value="GNAT_YJDJ"/>
</dbReference>
<gene>
    <name evidence="3" type="ORF">FC62_GL001348</name>
</gene>
<dbReference type="PANTHER" id="PTHR31435:SF10">
    <property type="entry name" value="BSR4717 PROTEIN"/>
    <property type="match status" value="1"/>
</dbReference>
<accession>A0A0R1GU35</accession>
<comment type="caution">
    <text evidence="3">The sequence shown here is derived from an EMBL/GenBank/DDBJ whole genome shotgun (WGS) entry which is preliminary data.</text>
</comment>
<dbReference type="CDD" id="cd04301">
    <property type="entry name" value="NAT_SF"/>
    <property type="match status" value="1"/>
</dbReference>
<name>A0A0R1GU35_9LACO</name>
<evidence type="ECO:0000259" key="1">
    <source>
        <dbReference type="PROSITE" id="PS51186"/>
    </source>
</evidence>
<sequence length="97" mass="11219">MTVMEFEKGPNRYFKNDDAGKLIGEVTFEQINDDSVIVIEHTFVNPAYRHQGMAAQLVQKVIDQARAENKLINPVCSYAKSMFIKTPELKDLWYKHN</sequence>
<dbReference type="GO" id="GO:0016747">
    <property type="term" value="F:acyltransferase activity, transferring groups other than amino-acyl groups"/>
    <property type="evidence" value="ECO:0007669"/>
    <property type="project" value="InterPro"/>
</dbReference>
<evidence type="ECO:0000259" key="2">
    <source>
        <dbReference type="PROSITE" id="PS51729"/>
    </source>
</evidence>
<dbReference type="Proteomes" id="UP000050909">
    <property type="component" value="Unassembled WGS sequence"/>
</dbReference>
<dbReference type="InterPro" id="IPR045057">
    <property type="entry name" value="Gcn5-rel_NAT"/>
</dbReference>
<organism evidence="3 4">
    <name type="scientific">Amylolactobacillus amylotrophicus DSM 20534</name>
    <dbReference type="NCBI Taxonomy" id="1423722"/>
    <lineage>
        <taxon>Bacteria</taxon>
        <taxon>Bacillati</taxon>
        <taxon>Bacillota</taxon>
        <taxon>Bacilli</taxon>
        <taxon>Lactobacillales</taxon>
        <taxon>Lactobacillaceae</taxon>
        <taxon>Amylolactobacillus</taxon>
    </lineage>
</organism>
<dbReference type="PATRIC" id="fig|1423722.3.peg.1373"/>
<dbReference type="EMBL" id="AZCV01000005">
    <property type="protein sequence ID" value="KRK37470.1"/>
    <property type="molecule type" value="Genomic_DNA"/>
</dbReference>
<dbReference type="PROSITE" id="PS51186">
    <property type="entry name" value="GNAT"/>
    <property type="match status" value="1"/>
</dbReference>
<dbReference type="PANTHER" id="PTHR31435">
    <property type="entry name" value="PROTEIN NATD1"/>
    <property type="match status" value="1"/>
</dbReference>
<dbReference type="PROSITE" id="PS51729">
    <property type="entry name" value="GNAT_YJDJ"/>
    <property type="match status" value="1"/>
</dbReference>
<evidence type="ECO:0000313" key="3">
    <source>
        <dbReference type="EMBL" id="KRK37470.1"/>
    </source>
</evidence>
<reference evidence="3 4" key="1">
    <citation type="journal article" date="2015" name="Genome Announc.">
        <title>Expanding the biotechnology potential of lactobacilli through comparative genomics of 213 strains and associated genera.</title>
        <authorList>
            <person name="Sun Z."/>
            <person name="Harris H.M."/>
            <person name="McCann A."/>
            <person name="Guo C."/>
            <person name="Argimon S."/>
            <person name="Zhang W."/>
            <person name="Yang X."/>
            <person name="Jeffery I.B."/>
            <person name="Cooney J.C."/>
            <person name="Kagawa T.F."/>
            <person name="Liu W."/>
            <person name="Song Y."/>
            <person name="Salvetti E."/>
            <person name="Wrobel A."/>
            <person name="Rasinkangas P."/>
            <person name="Parkhill J."/>
            <person name="Rea M.C."/>
            <person name="O'Sullivan O."/>
            <person name="Ritari J."/>
            <person name="Douillard F.P."/>
            <person name="Paul Ross R."/>
            <person name="Yang R."/>
            <person name="Briner A.E."/>
            <person name="Felis G.E."/>
            <person name="de Vos W.M."/>
            <person name="Barrangou R."/>
            <person name="Klaenhammer T.R."/>
            <person name="Caufield P.W."/>
            <person name="Cui Y."/>
            <person name="Zhang H."/>
            <person name="O'Toole P.W."/>
        </authorList>
    </citation>
    <scope>NUCLEOTIDE SEQUENCE [LARGE SCALE GENOMIC DNA]</scope>
    <source>
        <strain evidence="3 4">DSM 20534</strain>
    </source>
</reference>
<protein>
    <submittedName>
        <fullName evidence="3">Uncharacterized protein</fullName>
    </submittedName>
</protein>
<dbReference type="InterPro" id="IPR000182">
    <property type="entry name" value="GNAT_dom"/>
</dbReference>
<keyword evidence="4" id="KW-1185">Reference proteome</keyword>
<proteinExistence type="predicted"/>
<feature type="domain" description="N-acetyltransferase" evidence="1">
    <location>
        <begin position="1"/>
        <end position="97"/>
    </location>
</feature>
<dbReference type="Pfam" id="PF14542">
    <property type="entry name" value="Acetyltransf_CG"/>
    <property type="match status" value="1"/>
</dbReference>
<dbReference type="InterPro" id="IPR016181">
    <property type="entry name" value="Acyl_CoA_acyltransferase"/>
</dbReference>